<keyword evidence="4" id="KW-1185">Reference proteome</keyword>
<accession>A0A3D9BU27</accession>
<feature type="signal peptide" evidence="2">
    <location>
        <begin position="1"/>
        <end position="25"/>
    </location>
</feature>
<feature type="chain" id="PRO_5017716138" description="Lipoprotein" evidence="2">
    <location>
        <begin position="26"/>
        <end position="138"/>
    </location>
</feature>
<comment type="caution">
    <text evidence="3">The sequence shown here is derived from an EMBL/GenBank/DDBJ whole genome shotgun (WGS) entry which is preliminary data.</text>
</comment>
<feature type="region of interest" description="Disordered" evidence="1">
    <location>
        <begin position="33"/>
        <end position="53"/>
    </location>
</feature>
<evidence type="ECO:0000313" key="3">
    <source>
        <dbReference type="EMBL" id="REC56998.1"/>
    </source>
</evidence>
<dbReference type="RefSeq" id="WP_115948896.1">
    <property type="nucleotide sequence ID" value="NZ_QNVS01000003.1"/>
</dbReference>
<organism evidence="3 4">
    <name type="scientific">Chryseobacterium piscium</name>
    <dbReference type="NCBI Taxonomy" id="333702"/>
    <lineage>
        <taxon>Bacteria</taxon>
        <taxon>Pseudomonadati</taxon>
        <taxon>Bacteroidota</taxon>
        <taxon>Flavobacteriia</taxon>
        <taxon>Flavobacteriales</taxon>
        <taxon>Weeksellaceae</taxon>
        <taxon>Chryseobacterium group</taxon>
        <taxon>Chryseobacterium</taxon>
    </lineage>
</organism>
<sequence length="138" mass="15319">MKKLFTLALIGVFSTFLTSCSNTGAADSFPETVNQSKQVETKASSKEAQKDPKEQMIFDEISGDLQGIGYGKEIEYAGKWKLLCHTSWTSSVGNACFETPIGNYNVHWQPLYHNTMPELQPSYDFNPIVFSGSWGCSC</sequence>
<dbReference type="EMBL" id="QNVS01000003">
    <property type="protein sequence ID" value="REC56998.1"/>
    <property type="molecule type" value="Genomic_DNA"/>
</dbReference>
<dbReference type="Proteomes" id="UP000256512">
    <property type="component" value="Unassembled WGS sequence"/>
</dbReference>
<feature type="compositionally biased region" description="Basic and acidic residues" evidence="1">
    <location>
        <begin position="39"/>
        <end position="53"/>
    </location>
</feature>
<dbReference type="AlphaFoldDB" id="A0A3D9BU27"/>
<evidence type="ECO:0008006" key="5">
    <source>
        <dbReference type="Google" id="ProtNLM"/>
    </source>
</evidence>
<evidence type="ECO:0000256" key="1">
    <source>
        <dbReference type="SAM" id="MobiDB-lite"/>
    </source>
</evidence>
<reference evidence="3 4" key="1">
    <citation type="journal article" date="2006" name="Int. J. Syst. Evol. Microbiol.">
        <title>Chryseobacterium piscium sp. nov., isolated from fish of the South Atlantic Ocean off South Africa.</title>
        <authorList>
            <person name="de Beer H."/>
            <person name="Hugo C.J."/>
            <person name="Jooste P.J."/>
            <person name="Vancanneyt M."/>
            <person name="Coenye T."/>
            <person name="Vandamme P."/>
        </authorList>
    </citation>
    <scope>NUCLEOTIDE SEQUENCE [LARGE SCALE GENOMIC DNA]</scope>
    <source>
        <strain evidence="3 4">CCUG 51923</strain>
    </source>
</reference>
<protein>
    <recommendedName>
        <fullName evidence="5">Lipoprotein</fullName>
    </recommendedName>
</protein>
<keyword evidence="2" id="KW-0732">Signal</keyword>
<dbReference type="PROSITE" id="PS51257">
    <property type="entry name" value="PROKAR_LIPOPROTEIN"/>
    <property type="match status" value="1"/>
</dbReference>
<evidence type="ECO:0000313" key="4">
    <source>
        <dbReference type="Proteomes" id="UP000256512"/>
    </source>
</evidence>
<name>A0A3D9BU27_9FLAO</name>
<gene>
    <name evidence="3" type="ORF">DRF62_02240</name>
</gene>
<evidence type="ECO:0000256" key="2">
    <source>
        <dbReference type="SAM" id="SignalP"/>
    </source>
</evidence>
<proteinExistence type="predicted"/>